<name>A0A835VUQ2_9CHLO</name>
<sequence length="446" mass="44301">MLQADQAAGLSVRQRSALKAAIQAVAAGLGVGSAAGAGSLPAAAGAVAGATTAGDAGAAAGLGVGSEAGAGLLPATAGPGACRHGPSGAAGAGAAAHPQPQPQPAAAADAVLALMEVFSDGSKSFVAPLVIISPDGLAATARHTVVWEDGRIHPRRLWVADGVELRHVASFPKLDVSLLRLTRRPDRGSGSSSCGSGSSSNSSCGSGSSGDGAVVPTGDSWPFLKIAPKSYFKPDARLTVLSFPGVAQRLGLTECGPLITHGRLAHCSDEQLVCVADYMGFPGLSGGAVTCGGKFMGTHIEAISHDDRDDGTSQPDVAATDRAPLCERGRELEEFDEPVERPAAAAATIAAGGPTAVAEGTAAQEAELTGAAAVGALTARADALEVNEAHKGALSLFTPWHVVEVGLKLAGIPPPQSGQAKVMSALEMAAALAGGGGRNRKRLRGR</sequence>
<evidence type="ECO:0000313" key="3">
    <source>
        <dbReference type="Proteomes" id="UP000613740"/>
    </source>
</evidence>
<evidence type="ECO:0000313" key="2">
    <source>
        <dbReference type="EMBL" id="KAG2430047.1"/>
    </source>
</evidence>
<dbReference type="Proteomes" id="UP000613740">
    <property type="component" value="Unassembled WGS sequence"/>
</dbReference>
<organism evidence="2 3">
    <name type="scientific">Chlamydomonas schloesseri</name>
    <dbReference type="NCBI Taxonomy" id="2026947"/>
    <lineage>
        <taxon>Eukaryota</taxon>
        <taxon>Viridiplantae</taxon>
        <taxon>Chlorophyta</taxon>
        <taxon>core chlorophytes</taxon>
        <taxon>Chlorophyceae</taxon>
        <taxon>CS clade</taxon>
        <taxon>Chlamydomonadales</taxon>
        <taxon>Chlamydomonadaceae</taxon>
        <taxon>Chlamydomonas</taxon>
    </lineage>
</organism>
<dbReference type="OrthoDB" id="541539at2759"/>
<keyword evidence="3" id="KW-1185">Reference proteome</keyword>
<dbReference type="EMBL" id="JAEHOD010000081">
    <property type="protein sequence ID" value="KAG2430047.1"/>
    <property type="molecule type" value="Genomic_DNA"/>
</dbReference>
<gene>
    <name evidence="2" type="ORF">HYH02_013874</name>
</gene>
<evidence type="ECO:0000256" key="1">
    <source>
        <dbReference type="SAM" id="MobiDB-lite"/>
    </source>
</evidence>
<feature type="region of interest" description="Disordered" evidence="1">
    <location>
        <begin position="185"/>
        <end position="211"/>
    </location>
</feature>
<accession>A0A835VUQ2</accession>
<protein>
    <submittedName>
        <fullName evidence="2">Uncharacterized protein</fullName>
    </submittedName>
</protein>
<dbReference type="AlphaFoldDB" id="A0A835VUQ2"/>
<feature type="region of interest" description="Disordered" evidence="1">
    <location>
        <begin position="82"/>
        <end position="102"/>
    </location>
</feature>
<feature type="compositionally biased region" description="Low complexity" evidence="1">
    <location>
        <begin position="188"/>
        <end position="206"/>
    </location>
</feature>
<reference evidence="2" key="1">
    <citation type="journal article" date="2020" name="bioRxiv">
        <title>Comparative genomics of Chlamydomonas.</title>
        <authorList>
            <person name="Craig R.J."/>
            <person name="Hasan A.R."/>
            <person name="Ness R.W."/>
            <person name="Keightley P.D."/>
        </authorList>
    </citation>
    <scope>NUCLEOTIDE SEQUENCE</scope>
    <source>
        <strain evidence="2">CCAP 11/173</strain>
    </source>
</reference>
<comment type="caution">
    <text evidence="2">The sequence shown here is derived from an EMBL/GenBank/DDBJ whole genome shotgun (WGS) entry which is preliminary data.</text>
</comment>
<proteinExistence type="predicted"/>